<dbReference type="PIRSF" id="PIRSF005943">
    <property type="entry name" value="NMPRT"/>
    <property type="match status" value="1"/>
</dbReference>
<protein>
    <recommendedName>
        <fullName evidence="7">Nicotinamide phosphoribosyltransferase</fullName>
        <ecNumber evidence="6">2.4.2.12</ecNumber>
    </recommendedName>
</protein>
<feature type="binding site" evidence="8">
    <location>
        <position position="270"/>
    </location>
    <ligand>
        <name>diphosphate</name>
        <dbReference type="ChEBI" id="CHEBI:33019"/>
    </ligand>
</feature>
<feature type="binding site" evidence="8">
    <location>
        <position position="184"/>
    </location>
    <ligand>
        <name>beta-nicotinamide D-ribonucleotide</name>
        <dbReference type="ChEBI" id="CHEBI:14649"/>
    </ligand>
</feature>
<dbReference type="InterPro" id="IPR016471">
    <property type="entry name" value="Nicotinamide_PRibTrfase"/>
</dbReference>
<accession>A0AAD5SHP9</accession>
<evidence type="ECO:0000313" key="11">
    <source>
        <dbReference type="Proteomes" id="UP001212841"/>
    </source>
</evidence>
<feature type="binding site" evidence="8">
    <location>
        <begin position="311"/>
        <end position="312"/>
    </location>
    <ligand>
        <name>beta-nicotinamide D-ribonucleotide</name>
        <dbReference type="ChEBI" id="CHEBI:14649"/>
    </ligand>
</feature>
<feature type="binding site" evidence="8">
    <location>
        <position position="211"/>
    </location>
    <ligand>
        <name>diphosphate</name>
        <dbReference type="ChEBI" id="CHEBI:33019"/>
    </ligand>
</feature>
<dbReference type="Gene3D" id="3.20.20.70">
    <property type="entry name" value="Aldolase class I"/>
    <property type="match status" value="1"/>
</dbReference>
<dbReference type="GO" id="GO:0009435">
    <property type="term" value="P:NAD+ biosynthetic process"/>
    <property type="evidence" value="ECO:0007669"/>
    <property type="project" value="InterPro"/>
</dbReference>
<dbReference type="GO" id="GO:0047280">
    <property type="term" value="F:nicotinamide phosphoribosyltransferase activity"/>
    <property type="evidence" value="ECO:0007669"/>
    <property type="project" value="UniProtKB-EC"/>
</dbReference>
<evidence type="ECO:0000313" key="10">
    <source>
        <dbReference type="EMBL" id="KAJ3054828.1"/>
    </source>
</evidence>
<feature type="binding site" evidence="8">
    <location>
        <position position="342"/>
    </location>
    <ligand>
        <name>beta-nicotinamide D-ribonucleotide</name>
        <dbReference type="ChEBI" id="CHEBI:14649"/>
    </ligand>
</feature>
<evidence type="ECO:0000256" key="2">
    <source>
        <dbReference type="ARBA" id="ARBA00022642"/>
    </source>
</evidence>
<keyword evidence="3" id="KW-0328">Glycosyltransferase</keyword>
<evidence type="ECO:0000259" key="9">
    <source>
        <dbReference type="Pfam" id="PF04095"/>
    </source>
</evidence>
<sequence length="473" mass="52387">MVAYGEFRSGYDNDKTDTRIVFYGIRYIIEHYVGKKWTEDDVLLAGQFFNVHNSGQRFPFPTDLFLKFVREKNGHFPVKIYALPEGTVLHAHVPVYVIVAENEYARLVTFLETILTMIWYPSTVATLSRRAKDLIEASYAKSVDESGMWSLDSRLHDFGFRGCTTVEQSIVGGCAHLLNFTGTDTMSAGYYAQVKLNNGKPTAFSIPATEHSVMTSHKNEREAMLRLLDQFGSGVCACVMDSYDYTAALEKVLPSVKAVKLEKGGFLVLRPDSGDPVEVVIQALRAADKLFGSVVNKKGYKVVNGVGVIQGDGINIKTMAKILQATEEAGYAAQCVAYGMGGGLLQKVNRDTMSFATKLSKIVYQDGTERDVMKAPKTDSTKISLPGEFTVVRNSEGALVVYPVERAPPNSKNILQLVYDHGKVPKWDDFDTIRARVKSEWGQPKAFDPVSKELREKIKEVAAKQAEANLQGV</sequence>
<dbReference type="InterPro" id="IPR036068">
    <property type="entry name" value="Nicotinate_pribotase-like_C"/>
</dbReference>
<evidence type="ECO:0000256" key="4">
    <source>
        <dbReference type="ARBA" id="ARBA00022679"/>
    </source>
</evidence>
<dbReference type="EMBL" id="JADGJD010000113">
    <property type="protein sequence ID" value="KAJ3054828.1"/>
    <property type="molecule type" value="Genomic_DNA"/>
</dbReference>
<dbReference type="InterPro" id="IPR013785">
    <property type="entry name" value="Aldolase_TIM"/>
</dbReference>
<reference evidence="10" key="1">
    <citation type="submission" date="2020-05" db="EMBL/GenBank/DDBJ databases">
        <title>Phylogenomic resolution of chytrid fungi.</title>
        <authorList>
            <person name="Stajich J.E."/>
            <person name="Amses K."/>
            <person name="Simmons R."/>
            <person name="Seto K."/>
            <person name="Myers J."/>
            <person name="Bonds A."/>
            <person name="Quandt C.A."/>
            <person name="Barry K."/>
            <person name="Liu P."/>
            <person name="Grigoriev I."/>
            <person name="Longcore J.E."/>
            <person name="James T.Y."/>
        </authorList>
    </citation>
    <scope>NUCLEOTIDE SEQUENCE</scope>
    <source>
        <strain evidence="10">JEL0318</strain>
    </source>
</reference>
<proteinExistence type="inferred from homology"/>
<dbReference type="PANTHER" id="PTHR43816:SF1">
    <property type="entry name" value="NICOTINAMIDE PHOSPHORIBOSYLTRANSFERASE"/>
    <property type="match status" value="1"/>
</dbReference>
<name>A0AAD5SHP9_9FUNG</name>
<evidence type="ECO:0000256" key="3">
    <source>
        <dbReference type="ARBA" id="ARBA00022676"/>
    </source>
</evidence>
<evidence type="ECO:0000256" key="5">
    <source>
        <dbReference type="ARBA" id="ARBA00035007"/>
    </source>
</evidence>
<keyword evidence="2" id="KW-0662">Pyridine nucleotide biosynthesis</keyword>
<keyword evidence="11" id="KW-1185">Reference proteome</keyword>
<evidence type="ECO:0000256" key="6">
    <source>
        <dbReference type="ARBA" id="ARBA00035024"/>
    </source>
</evidence>
<comment type="caution">
    <text evidence="10">The sequence shown here is derived from an EMBL/GenBank/DDBJ whole genome shotgun (WGS) entry which is preliminary data.</text>
</comment>
<evidence type="ECO:0000256" key="8">
    <source>
        <dbReference type="PIRSR" id="PIRSR005943-1"/>
    </source>
</evidence>
<feature type="binding site" evidence="8">
    <location>
        <position position="350"/>
    </location>
    <ligand>
        <name>beta-nicotinamide D-ribonucleotide</name>
        <dbReference type="ChEBI" id="CHEBI:14649"/>
    </ligand>
</feature>
<feature type="binding site" evidence="8">
    <location>
        <begin position="270"/>
        <end position="272"/>
    </location>
    <ligand>
        <name>beta-nicotinamide D-ribonucleotide</name>
        <dbReference type="ChEBI" id="CHEBI:14649"/>
    </ligand>
</feature>
<dbReference type="EC" id="2.4.2.12" evidence="6"/>
<organism evidence="10 11">
    <name type="scientific">Rhizophlyctis rosea</name>
    <dbReference type="NCBI Taxonomy" id="64517"/>
    <lineage>
        <taxon>Eukaryota</taxon>
        <taxon>Fungi</taxon>
        <taxon>Fungi incertae sedis</taxon>
        <taxon>Chytridiomycota</taxon>
        <taxon>Chytridiomycota incertae sedis</taxon>
        <taxon>Chytridiomycetes</taxon>
        <taxon>Rhizophlyctidales</taxon>
        <taxon>Rhizophlyctidaceae</taxon>
        <taxon>Rhizophlyctis</taxon>
    </lineage>
</organism>
<feature type="binding site" evidence="8">
    <location>
        <position position="161"/>
    </location>
    <ligand>
        <name>diphosphate</name>
        <dbReference type="ChEBI" id="CHEBI:33019"/>
    </ligand>
</feature>
<evidence type="ECO:0000256" key="7">
    <source>
        <dbReference type="ARBA" id="ARBA00035036"/>
    </source>
</evidence>
<dbReference type="AlphaFoldDB" id="A0AAD5SHP9"/>
<dbReference type="SUPFAM" id="SSF51690">
    <property type="entry name" value="Nicotinate/Quinolinate PRTase C-terminal domain-like"/>
    <property type="match status" value="1"/>
</dbReference>
<evidence type="ECO:0000256" key="1">
    <source>
        <dbReference type="ARBA" id="ARBA00010897"/>
    </source>
</evidence>
<dbReference type="InterPro" id="IPR041525">
    <property type="entry name" value="N/Namide_PRibTrfase"/>
</dbReference>
<dbReference type="Proteomes" id="UP001212841">
    <property type="component" value="Unassembled WGS sequence"/>
</dbReference>
<feature type="domain" description="Nicotinate/nicotinamide phosphoribosyltransferase" evidence="9">
    <location>
        <begin position="154"/>
        <end position="384"/>
    </location>
</feature>
<comment type="similarity">
    <text evidence="1">Belongs to the NAPRTase family.</text>
</comment>
<keyword evidence="4" id="KW-0808">Transferase</keyword>
<comment type="pathway">
    <text evidence="5">Cofactor biosynthesis; NAD(+) biosynthesis; nicotinamide D-ribonucleotide from 5-phospho-alpha-D-ribose 1-diphosphate and nicotinamide: step 1/1.</text>
</comment>
<dbReference type="PANTHER" id="PTHR43816">
    <property type="entry name" value="NICOTINAMIDE PHOSPHORIBOSYLTRANSFERASE"/>
    <property type="match status" value="1"/>
</dbReference>
<dbReference type="Pfam" id="PF04095">
    <property type="entry name" value="NAPRTase"/>
    <property type="match status" value="1"/>
</dbReference>
<gene>
    <name evidence="10" type="ORF">HK097_000693</name>
</gene>